<evidence type="ECO:0000313" key="13">
    <source>
        <dbReference type="EMBL" id="CAB4973893.1"/>
    </source>
</evidence>
<evidence type="ECO:0000313" key="8">
    <source>
        <dbReference type="EMBL" id="CAB4731069.1"/>
    </source>
</evidence>
<feature type="domain" description="Hcy-binding" evidence="5">
    <location>
        <begin position="1"/>
        <end position="284"/>
    </location>
</feature>
<dbReference type="InterPro" id="IPR036589">
    <property type="entry name" value="HCY_dom_sf"/>
</dbReference>
<dbReference type="InterPro" id="IPR051486">
    <property type="entry name" value="Hcy_S-methyltransferase"/>
</dbReference>
<evidence type="ECO:0000256" key="4">
    <source>
        <dbReference type="ARBA" id="ARBA00022833"/>
    </source>
</evidence>
<evidence type="ECO:0000313" key="6">
    <source>
        <dbReference type="EMBL" id="CAB4342830.1"/>
    </source>
</evidence>
<dbReference type="NCBIfam" id="NF007020">
    <property type="entry name" value="PRK09485.1"/>
    <property type="match status" value="1"/>
</dbReference>
<dbReference type="EMBL" id="CAEZYM010000012">
    <property type="protein sequence ID" value="CAB4731069.1"/>
    <property type="molecule type" value="Genomic_DNA"/>
</dbReference>
<dbReference type="Gene3D" id="3.20.20.330">
    <property type="entry name" value="Homocysteine-binding-like domain"/>
    <property type="match status" value="1"/>
</dbReference>
<dbReference type="InterPro" id="IPR017226">
    <property type="entry name" value="BHMT-like"/>
</dbReference>
<dbReference type="EMBL" id="CAFBNH010000008">
    <property type="protein sequence ID" value="CAB4951615.1"/>
    <property type="molecule type" value="Genomic_DNA"/>
</dbReference>
<evidence type="ECO:0000313" key="10">
    <source>
        <dbReference type="EMBL" id="CAB4825646.1"/>
    </source>
</evidence>
<dbReference type="GO" id="GO:0008270">
    <property type="term" value="F:zinc ion binding"/>
    <property type="evidence" value="ECO:0007669"/>
    <property type="project" value="InterPro"/>
</dbReference>
<dbReference type="EMBL" id="CAFBQX010000005">
    <property type="protein sequence ID" value="CAB5073407.1"/>
    <property type="molecule type" value="Genomic_DNA"/>
</dbReference>
<keyword evidence="2" id="KW-0808">Transferase</keyword>
<proteinExistence type="predicted"/>
<dbReference type="EMBL" id="CAEZXO010000007">
    <property type="protein sequence ID" value="CAB4698471.1"/>
    <property type="molecule type" value="Genomic_DNA"/>
</dbReference>
<protein>
    <submittedName>
        <fullName evidence="11">Unannotated protein</fullName>
    </submittedName>
</protein>
<evidence type="ECO:0000256" key="2">
    <source>
        <dbReference type="ARBA" id="ARBA00022679"/>
    </source>
</evidence>
<name>A0A6J7DUY6_9ZZZZ</name>
<dbReference type="InterPro" id="IPR003726">
    <property type="entry name" value="HCY_dom"/>
</dbReference>
<dbReference type="PIRSF" id="PIRSF037505">
    <property type="entry name" value="Betaine_HMT"/>
    <property type="match status" value="1"/>
</dbReference>
<dbReference type="GO" id="GO:0032259">
    <property type="term" value="P:methylation"/>
    <property type="evidence" value="ECO:0007669"/>
    <property type="project" value="UniProtKB-KW"/>
</dbReference>
<dbReference type="Pfam" id="PF02574">
    <property type="entry name" value="S-methyl_trans"/>
    <property type="match status" value="1"/>
</dbReference>
<dbReference type="AlphaFoldDB" id="A0A6J7DUY6"/>
<dbReference type="GO" id="GO:0033528">
    <property type="term" value="P:S-methylmethionine cycle"/>
    <property type="evidence" value="ECO:0007669"/>
    <property type="project" value="TreeGrafter"/>
</dbReference>
<gene>
    <name evidence="7" type="ORF">UFOPK2510_01159</name>
    <name evidence="8" type="ORF">UFOPK2718_01247</name>
    <name evidence="9" type="ORF">UFOPK2936_01311</name>
    <name evidence="10" type="ORF">UFOPK3174_00540</name>
    <name evidence="11" type="ORF">UFOPK3328_01264</name>
    <name evidence="12" type="ORF">UFOPK3779_01250</name>
    <name evidence="13" type="ORF">UFOPK3913_00661</name>
    <name evidence="6" type="ORF">UFOPK4107_01178</name>
    <name evidence="14" type="ORF">UFOPK4403_00925</name>
</gene>
<keyword evidence="1" id="KW-0489">Methyltransferase</keyword>
<dbReference type="SUPFAM" id="SSF82282">
    <property type="entry name" value="Homocysteine S-methyltransferase"/>
    <property type="match status" value="1"/>
</dbReference>
<dbReference type="EMBL" id="CAEZZW010000008">
    <property type="protein sequence ID" value="CAB4786300.1"/>
    <property type="molecule type" value="Genomic_DNA"/>
</dbReference>
<dbReference type="EMBL" id="CAESAE010000007">
    <property type="protein sequence ID" value="CAB4342830.1"/>
    <property type="molecule type" value="Genomic_DNA"/>
</dbReference>
<organism evidence="11">
    <name type="scientific">freshwater metagenome</name>
    <dbReference type="NCBI Taxonomy" id="449393"/>
    <lineage>
        <taxon>unclassified sequences</taxon>
        <taxon>metagenomes</taxon>
        <taxon>ecological metagenomes</taxon>
    </lineage>
</organism>
<dbReference type="EMBL" id="CAFBLD010000009">
    <property type="protein sequence ID" value="CAB4874451.1"/>
    <property type="molecule type" value="Genomic_DNA"/>
</dbReference>
<evidence type="ECO:0000256" key="1">
    <source>
        <dbReference type="ARBA" id="ARBA00022603"/>
    </source>
</evidence>
<evidence type="ECO:0000256" key="3">
    <source>
        <dbReference type="ARBA" id="ARBA00022723"/>
    </source>
</evidence>
<evidence type="ECO:0000313" key="9">
    <source>
        <dbReference type="EMBL" id="CAB4786300.1"/>
    </source>
</evidence>
<evidence type="ECO:0000259" key="5">
    <source>
        <dbReference type="PROSITE" id="PS50970"/>
    </source>
</evidence>
<evidence type="ECO:0000313" key="11">
    <source>
        <dbReference type="EMBL" id="CAB4874451.1"/>
    </source>
</evidence>
<evidence type="ECO:0000313" key="7">
    <source>
        <dbReference type="EMBL" id="CAB4698471.1"/>
    </source>
</evidence>
<keyword evidence="3" id="KW-0479">Metal-binding</keyword>
<evidence type="ECO:0000313" key="12">
    <source>
        <dbReference type="EMBL" id="CAB4951615.1"/>
    </source>
</evidence>
<sequence length="285" mass="30359">MRKLDGGLSTALESRGNIVGGALWTGELLRSAPHEIEAAHQDFVDAGAQIITTSAYQLSFSGCRKLGWNEAEITDALELSTQLARKAAGTRADVAASVGPYGAALADGSEYRGNYGVTSSVLRDFHKRRLEVLIRSKPDLLAIETMPDIAEVEVILDLISQNGTEIPLWVSYSCKEGALTNANQSFHDAVALVSAHPNAIAVGINCTAPEFITPLLSSTSSTLPFVIYPNAGRQWDAIAKTWVGAPRGTFDATRIGEWIDLGAEIIGGCCGVSPQDIARMDLSRS</sequence>
<keyword evidence="4" id="KW-0862">Zinc</keyword>
<dbReference type="PANTHER" id="PTHR46015">
    <property type="entry name" value="ZGC:172121"/>
    <property type="match status" value="1"/>
</dbReference>
<dbReference type="GO" id="GO:0008898">
    <property type="term" value="F:S-adenosylmethionine-homocysteine S-methyltransferase activity"/>
    <property type="evidence" value="ECO:0007669"/>
    <property type="project" value="TreeGrafter"/>
</dbReference>
<dbReference type="GO" id="GO:0009086">
    <property type="term" value="P:methionine biosynthetic process"/>
    <property type="evidence" value="ECO:0007669"/>
    <property type="project" value="InterPro"/>
</dbReference>
<dbReference type="PANTHER" id="PTHR46015:SF1">
    <property type="entry name" value="HOMOCYSTEINE S-METHYLTRANSFERASE-LIKE ISOFORM 1"/>
    <property type="match status" value="1"/>
</dbReference>
<dbReference type="EMBL" id="CAFBOC010000006">
    <property type="protein sequence ID" value="CAB4973893.1"/>
    <property type="molecule type" value="Genomic_DNA"/>
</dbReference>
<dbReference type="PROSITE" id="PS50970">
    <property type="entry name" value="HCY"/>
    <property type="match status" value="1"/>
</dbReference>
<accession>A0A6J7DUY6</accession>
<evidence type="ECO:0000313" key="14">
    <source>
        <dbReference type="EMBL" id="CAB5073407.1"/>
    </source>
</evidence>
<dbReference type="EMBL" id="CAFABH010000006">
    <property type="protein sequence ID" value="CAB4825646.1"/>
    <property type="molecule type" value="Genomic_DNA"/>
</dbReference>
<reference evidence="11" key="1">
    <citation type="submission" date="2020-05" db="EMBL/GenBank/DDBJ databases">
        <authorList>
            <person name="Chiriac C."/>
            <person name="Salcher M."/>
            <person name="Ghai R."/>
            <person name="Kavagutti S V."/>
        </authorList>
    </citation>
    <scope>NUCLEOTIDE SEQUENCE</scope>
</reference>